<evidence type="ECO:0000256" key="7">
    <source>
        <dbReference type="PROSITE-ProRule" id="PRU10141"/>
    </source>
</evidence>
<dbReference type="HOGENOM" id="CLU_591546_0_0_11"/>
<dbReference type="InterPro" id="IPR008271">
    <property type="entry name" value="Ser/Thr_kinase_AS"/>
</dbReference>
<feature type="compositionally biased region" description="Pro residues" evidence="8">
    <location>
        <begin position="322"/>
        <end position="334"/>
    </location>
</feature>
<dbReference type="GO" id="GO:0004674">
    <property type="term" value="F:protein serine/threonine kinase activity"/>
    <property type="evidence" value="ECO:0007669"/>
    <property type="project" value="UniProtKB-KW"/>
</dbReference>
<sequence>MIVDRAAIEAALPGYRLGRQLGRGGYGMVLAGENAVGRQFAIKVLPSLGPAGLSSEARILAELQHPHVVRVVDFVRAGGIDLIVMELLSGGDLRSRIAQEVLAPEWSCAVVLAVAAALQVAHERGLLHRDVKPENVLFAADGRAKLTDFGVAKIVAGASPTSSTIVGTPHYMPPEQLVGGKPRPTVDVYALGVLGYELLGGRTPFGVLPGLNYASMREAHEYLVPVIPPRIPEPIGRVLLTALARDPADRPQSAKAFALDLARAARTVFGRDWLARAGTRVDLDDEVSVAARSSRRPPESPVSEPVVAATAPPDAGATAPPDLGPHPNPAPAPVPRHVWHPDDETVRAGLPAAPERALAGPDWAPTRAPESDWAAPRGPEPDWAPTRAPEPDWAPAGYQPPRQPPAGYGGPAAGRLPDQAGHVGGTALPATNNDRRNLVLVSVLAFVLLVALAAVLALEILG</sequence>
<evidence type="ECO:0000256" key="1">
    <source>
        <dbReference type="ARBA" id="ARBA00012513"/>
    </source>
</evidence>
<dbReference type="STRING" id="298654.FraEuI1c_6795"/>
<dbReference type="SUPFAM" id="SSF56112">
    <property type="entry name" value="Protein kinase-like (PK-like)"/>
    <property type="match status" value="1"/>
</dbReference>
<evidence type="ECO:0000256" key="3">
    <source>
        <dbReference type="ARBA" id="ARBA00022679"/>
    </source>
</evidence>
<keyword evidence="9" id="KW-0472">Membrane</keyword>
<feature type="compositionally biased region" description="Low complexity" evidence="8">
    <location>
        <begin position="301"/>
        <end position="321"/>
    </location>
</feature>
<protein>
    <recommendedName>
        <fullName evidence="1">non-specific serine/threonine protein kinase</fullName>
        <ecNumber evidence="1">2.7.11.1</ecNumber>
    </recommendedName>
</protein>
<dbReference type="InParanoid" id="E3JDJ8"/>
<feature type="region of interest" description="Disordered" evidence="8">
    <location>
        <begin position="355"/>
        <end position="431"/>
    </location>
</feature>
<dbReference type="InterPro" id="IPR000719">
    <property type="entry name" value="Prot_kinase_dom"/>
</dbReference>
<keyword evidence="4 7" id="KW-0547">Nucleotide-binding</keyword>
<dbReference type="EC" id="2.7.11.1" evidence="1"/>
<dbReference type="PROSITE" id="PS00108">
    <property type="entry name" value="PROTEIN_KINASE_ST"/>
    <property type="match status" value="1"/>
</dbReference>
<gene>
    <name evidence="11" type="ordered locus">FraEuI1c_6795</name>
</gene>
<evidence type="ECO:0000313" key="12">
    <source>
        <dbReference type="Proteomes" id="UP000002484"/>
    </source>
</evidence>
<dbReference type="PANTHER" id="PTHR43289:SF6">
    <property type="entry name" value="SERINE_THREONINE-PROTEIN KINASE NEKL-3"/>
    <property type="match status" value="1"/>
</dbReference>
<dbReference type="GO" id="GO:0005524">
    <property type="term" value="F:ATP binding"/>
    <property type="evidence" value="ECO:0007669"/>
    <property type="project" value="UniProtKB-UniRule"/>
</dbReference>
<dbReference type="InterPro" id="IPR017441">
    <property type="entry name" value="Protein_kinase_ATP_BS"/>
</dbReference>
<evidence type="ECO:0000256" key="2">
    <source>
        <dbReference type="ARBA" id="ARBA00022527"/>
    </source>
</evidence>
<proteinExistence type="predicted"/>
<keyword evidence="9" id="KW-0812">Transmembrane</keyword>
<dbReference type="SMART" id="SM00220">
    <property type="entry name" value="S_TKc"/>
    <property type="match status" value="1"/>
</dbReference>
<dbReference type="Proteomes" id="UP000002484">
    <property type="component" value="Chromosome"/>
</dbReference>
<dbReference type="AlphaFoldDB" id="E3JDJ8"/>
<name>E3JDJ8_PSEI1</name>
<reference evidence="11 12" key="1">
    <citation type="submission" date="2010-10" db="EMBL/GenBank/DDBJ databases">
        <title>Complete sequence of Frankia sp. EuI1c.</title>
        <authorList>
            <consortium name="US DOE Joint Genome Institute"/>
            <person name="Lucas S."/>
            <person name="Copeland A."/>
            <person name="Lapidus A."/>
            <person name="Cheng J.-F."/>
            <person name="Bruce D."/>
            <person name="Goodwin L."/>
            <person name="Pitluck S."/>
            <person name="Chertkov O."/>
            <person name="Detter J.C."/>
            <person name="Han C."/>
            <person name="Tapia R."/>
            <person name="Land M."/>
            <person name="Hauser L."/>
            <person name="Jeffries C."/>
            <person name="Kyrpides N."/>
            <person name="Ivanova N."/>
            <person name="Mikhailova N."/>
            <person name="Beauchemin N."/>
            <person name="Sen A."/>
            <person name="Sur S.A."/>
            <person name="Gtari M."/>
            <person name="Wall L."/>
            <person name="Tisa L."/>
            <person name="Woyke T."/>
        </authorList>
    </citation>
    <scope>NUCLEOTIDE SEQUENCE [LARGE SCALE GENOMIC DNA]</scope>
    <source>
        <strain evidence="12">DSM 45817 / CECT 9037 / EuI1c</strain>
    </source>
</reference>
<dbReference type="eggNOG" id="COG0515">
    <property type="taxonomic scope" value="Bacteria"/>
</dbReference>
<evidence type="ECO:0000256" key="4">
    <source>
        <dbReference type="ARBA" id="ARBA00022741"/>
    </source>
</evidence>
<feature type="binding site" evidence="7">
    <location>
        <position position="43"/>
    </location>
    <ligand>
        <name>ATP</name>
        <dbReference type="ChEBI" id="CHEBI:30616"/>
    </ligand>
</feature>
<keyword evidence="2 11" id="KW-0723">Serine/threonine-protein kinase</keyword>
<dbReference type="EMBL" id="CP002299">
    <property type="protein sequence ID" value="ADP84764.1"/>
    <property type="molecule type" value="Genomic_DNA"/>
</dbReference>
<dbReference type="PANTHER" id="PTHR43289">
    <property type="entry name" value="MITOGEN-ACTIVATED PROTEIN KINASE KINASE KINASE 20-RELATED"/>
    <property type="match status" value="1"/>
</dbReference>
<dbReference type="CDD" id="cd14014">
    <property type="entry name" value="STKc_PknB_like"/>
    <property type="match status" value="1"/>
</dbReference>
<evidence type="ECO:0000259" key="10">
    <source>
        <dbReference type="PROSITE" id="PS50011"/>
    </source>
</evidence>
<evidence type="ECO:0000256" key="5">
    <source>
        <dbReference type="ARBA" id="ARBA00022777"/>
    </source>
</evidence>
<feature type="transmembrane region" description="Helical" evidence="9">
    <location>
        <begin position="438"/>
        <end position="461"/>
    </location>
</feature>
<keyword evidence="3" id="KW-0808">Transferase</keyword>
<keyword evidence="12" id="KW-1185">Reference proteome</keyword>
<keyword evidence="9" id="KW-1133">Transmembrane helix</keyword>
<accession>E3JDJ8</accession>
<dbReference type="KEGG" id="fri:FraEuI1c_6795"/>
<dbReference type="InterPro" id="IPR011009">
    <property type="entry name" value="Kinase-like_dom_sf"/>
</dbReference>
<organism evidence="11 12">
    <name type="scientific">Pseudofrankia inefficax (strain DSM 45817 / CECT 9037 / DDB 130130 / EuI1c)</name>
    <name type="common">Frankia inefficax</name>
    <dbReference type="NCBI Taxonomy" id="298654"/>
    <lineage>
        <taxon>Bacteria</taxon>
        <taxon>Bacillati</taxon>
        <taxon>Actinomycetota</taxon>
        <taxon>Actinomycetes</taxon>
        <taxon>Frankiales</taxon>
        <taxon>Frankiaceae</taxon>
        <taxon>Pseudofrankia</taxon>
    </lineage>
</organism>
<dbReference type="PROSITE" id="PS50011">
    <property type="entry name" value="PROTEIN_KINASE_DOM"/>
    <property type="match status" value="1"/>
</dbReference>
<dbReference type="Pfam" id="PF00069">
    <property type="entry name" value="Pkinase"/>
    <property type="match status" value="1"/>
</dbReference>
<evidence type="ECO:0000313" key="11">
    <source>
        <dbReference type="EMBL" id="ADP84764.1"/>
    </source>
</evidence>
<keyword evidence="6 7" id="KW-0067">ATP-binding</keyword>
<evidence type="ECO:0000256" key="6">
    <source>
        <dbReference type="ARBA" id="ARBA00022840"/>
    </source>
</evidence>
<feature type="domain" description="Protein kinase" evidence="10">
    <location>
        <begin position="15"/>
        <end position="274"/>
    </location>
</feature>
<feature type="region of interest" description="Disordered" evidence="8">
    <location>
        <begin position="290"/>
        <end position="340"/>
    </location>
</feature>
<evidence type="ECO:0000256" key="9">
    <source>
        <dbReference type="SAM" id="Phobius"/>
    </source>
</evidence>
<dbReference type="PROSITE" id="PS00107">
    <property type="entry name" value="PROTEIN_KINASE_ATP"/>
    <property type="match status" value="1"/>
</dbReference>
<evidence type="ECO:0000256" key="8">
    <source>
        <dbReference type="SAM" id="MobiDB-lite"/>
    </source>
</evidence>
<dbReference type="Gene3D" id="1.10.510.10">
    <property type="entry name" value="Transferase(Phosphotransferase) domain 1"/>
    <property type="match status" value="1"/>
</dbReference>
<keyword evidence="5 11" id="KW-0418">Kinase</keyword>